<dbReference type="RefSeq" id="YP_010056475.1">
    <property type="nucleotide sequence ID" value="NC_054678.1"/>
</dbReference>
<proteinExistence type="predicted"/>
<evidence type="ECO:0000313" key="2">
    <source>
        <dbReference type="Proteomes" id="UP000317811"/>
    </source>
</evidence>
<reference evidence="1 2" key="1">
    <citation type="submission" date="2019-06" db="EMBL/GenBank/DDBJ databases">
        <authorList>
            <person name="Phetasavong A."/>
            <person name="Knapp S.J."/>
            <person name="Scott T.S."/>
            <person name="Nayek S."/>
            <person name="Layton S.R."/>
            <person name="Kim T."/>
            <person name="Hughes L.E."/>
            <person name="Garlena R.A."/>
            <person name="Russell D.A."/>
            <person name="Pope W.H."/>
            <person name="Jacobs-Sera D."/>
            <person name="Hatfull G.F."/>
        </authorList>
    </citation>
    <scope>NUCLEOTIDE SEQUENCE [LARGE SCALE GENOMIC DNA]</scope>
</reference>
<protein>
    <submittedName>
        <fullName evidence="1">Uncharacterized protein</fullName>
    </submittedName>
</protein>
<accession>A0A514U4A9</accession>
<sequence>MTNHSKIANTLTDENVQDIIETAQYGGITYWALQPTQEEFDALPEGKEYTIVEGEFDAWIGGEREVEEVHYLSKDQIRAAYARLLDLDQRYVNREYHGYILDSWRDRTDRDGIDTGSIDAGTADIIVQVAAFDEVRYG</sequence>
<dbReference type="GeneID" id="64472420"/>
<gene>
    <name evidence="1" type="primary">68</name>
    <name evidence="1" type="ORF">SEA_YASDNIL_68</name>
</gene>
<dbReference type="EMBL" id="MN096379">
    <property type="protein sequence ID" value="QDK03792.1"/>
    <property type="molecule type" value="Genomic_DNA"/>
</dbReference>
<keyword evidence="2" id="KW-1185">Reference proteome</keyword>
<organism evidence="1 2">
    <name type="scientific">Streptomyces phage Yasdnil</name>
    <dbReference type="NCBI Taxonomy" id="2593360"/>
    <lineage>
        <taxon>Viruses</taxon>
        <taxon>Duplodnaviria</taxon>
        <taxon>Heunggongvirae</taxon>
        <taxon>Uroviricota</taxon>
        <taxon>Caudoviricetes</taxon>
        <taxon>Arquatrovirinae</taxon>
        <taxon>Likavirus</taxon>
        <taxon>Likavirus yasdnil</taxon>
    </lineage>
</organism>
<evidence type="ECO:0000313" key="1">
    <source>
        <dbReference type="EMBL" id="QDK03792.1"/>
    </source>
</evidence>
<dbReference type="Proteomes" id="UP000317811">
    <property type="component" value="Segment"/>
</dbReference>
<dbReference type="KEGG" id="vg:64472420"/>
<name>A0A514U4A9_9CAUD</name>